<protein>
    <submittedName>
        <fullName evidence="3">Uncharacterized protein</fullName>
    </submittedName>
</protein>
<evidence type="ECO:0000313" key="4">
    <source>
        <dbReference type="Proteomes" id="UP000009022"/>
    </source>
</evidence>
<dbReference type="InParanoid" id="B3RSE0"/>
<feature type="compositionally biased region" description="Low complexity" evidence="2">
    <location>
        <begin position="182"/>
        <end position="200"/>
    </location>
</feature>
<dbReference type="RefSeq" id="XP_002110495.1">
    <property type="nucleotide sequence ID" value="XM_002110459.1"/>
</dbReference>
<dbReference type="EMBL" id="DS985243">
    <property type="protein sequence ID" value="EDV26499.1"/>
    <property type="molecule type" value="Genomic_DNA"/>
</dbReference>
<feature type="compositionally biased region" description="Polar residues" evidence="2">
    <location>
        <begin position="164"/>
        <end position="178"/>
    </location>
</feature>
<name>B3RSE0_TRIAD</name>
<organism evidence="3 4">
    <name type="scientific">Trichoplax adhaerens</name>
    <name type="common">Trichoplax reptans</name>
    <dbReference type="NCBI Taxonomy" id="10228"/>
    <lineage>
        <taxon>Eukaryota</taxon>
        <taxon>Metazoa</taxon>
        <taxon>Placozoa</taxon>
        <taxon>Uniplacotomia</taxon>
        <taxon>Trichoplacea</taxon>
        <taxon>Trichoplacidae</taxon>
        <taxon>Trichoplax</taxon>
    </lineage>
</organism>
<dbReference type="HOGENOM" id="CLU_807351_0_0_1"/>
<dbReference type="KEGG" id="tad:TRIADDRAFT_54563"/>
<reference evidence="3 4" key="1">
    <citation type="journal article" date="2008" name="Nature">
        <title>The Trichoplax genome and the nature of placozoans.</title>
        <authorList>
            <person name="Srivastava M."/>
            <person name="Begovic E."/>
            <person name="Chapman J."/>
            <person name="Putnam N.H."/>
            <person name="Hellsten U."/>
            <person name="Kawashima T."/>
            <person name="Kuo A."/>
            <person name="Mitros T."/>
            <person name="Salamov A."/>
            <person name="Carpenter M.L."/>
            <person name="Signorovitch A.Y."/>
            <person name="Moreno M.A."/>
            <person name="Kamm K."/>
            <person name="Grimwood J."/>
            <person name="Schmutz J."/>
            <person name="Shapiro H."/>
            <person name="Grigoriev I.V."/>
            <person name="Buss L.W."/>
            <person name="Schierwater B."/>
            <person name="Dellaporta S.L."/>
            <person name="Rokhsar D.S."/>
        </authorList>
    </citation>
    <scope>NUCLEOTIDE SEQUENCE [LARGE SCALE GENOMIC DNA]</scope>
    <source>
        <strain evidence="3 4">Grell-BS-1999</strain>
    </source>
</reference>
<dbReference type="CTD" id="6751710"/>
<dbReference type="AlphaFoldDB" id="B3RSE0"/>
<proteinExistence type="predicted"/>
<evidence type="ECO:0000256" key="2">
    <source>
        <dbReference type="SAM" id="MobiDB-lite"/>
    </source>
</evidence>
<feature type="region of interest" description="Disordered" evidence="2">
    <location>
        <begin position="115"/>
        <end position="214"/>
    </location>
</feature>
<keyword evidence="1" id="KW-0175">Coiled coil</keyword>
<feature type="coiled-coil region" evidence="1">
    <location>
        <begin position="281"/>
        <end position="315"/>
    </location>
</feature>
<feature type="compositionally biased region" description="Polar residues" evidence="2">
    <location>
        <begin position="201"/>
        <end position="214"/>
    </location>
</feature>
<evidence type="ECO:0000313" key="3">
    <source>
        <dbReference type="EMBL" id="EDV26499.1"/>
    </source>
</evidence>
<gene>
    <name evidence="3" type="ORF">TRIADDRAFT_54563</name>
</gene>
<keyword evidence="4" id="KW-1185">Reference proteome</keyword>
<evidence type="ECO:0000256" key="1">
    <source>
        <dbReference type="SAM" id="Coils"/>
    </source>
</evidence>
<feature type="compositionally biased region" description="Polar residues" evidence="2">
    <location>
        <begin position="115"/>
        <end position="150"/>
    </location>
</feature>
<dbReference type="Proteomes" id="UP000009022">
    <property type="component" value="Unassembled WGS sequence"/>
</dbReference>
<sequence length="344" mass="39026">MSVVCFIYELSVPYFILCSFVNERHHHIKLSLRDKDEKIGYVLLDSCDLQSRQKSKGRWYNIKSTKNNAVIIGKLYIHAYHVNPMNVSHSNEDKTNTKKSKLNIFNVKFRRSFSNLSKGPSSDLSTINDANQSNSANSIIRKPTQSTSTKSKNRRLSEPIAISARNNFAALSSSNNKGSDIESSTDSNTSNQSSSETTNDGSNHSPANHGSTKNNIMNVMSARLASTAIKNQNQLTSNGVINHISLEKNQQERVPHLRAASYIGDEKYPFTLHDEYWSATVEHYRRLVSDLQERIQELTDQNKILVGKYQDLCRECTTQLDYIQRLVNILMKVDPDELEKMMPC</sequence>
<accession>B3RSE0</accession>
<dbReference type="GeneID" id="6751710"/>